<proteinExistence type="inferred from homology"/>
<gene>
    <name evidence="12" type="primary">LOC120275902</name>
    <name evidence="8" type="synonym">MLO</name>
</gene>
<evidence type="ECO:0000313" key="11">
    <source>
        <dbReference type="Proteomes" id="UP001515500"/>
    </source>
</evidence>
<dbReference type="GeneID" id="120275902"/>
<evidence type="ECO:0000256" key="9">
    <source>
        <dbReference type="SAM" id="MobiDB-lite"/>
    </source>
</evidence>
<evidence type="ECO:0000256" key="5">
    <source>
        <dbReference type="ARBA" id="ARBA00022989"/>
    </source>
</evidence>
<name>A0AB40CF32_DIOCR</name>
<evidence type="ECO:0000256" key="4">
    <source>
        <dbReference type="ARBA" id="ARBA00022821"/>
    </source>
</evidence>
<keyword evidence="7 8" id="KW-0568">Pathogenesis-related protein</keyword>
<comment type="similarity">
    <text evidence="2 8">Belongs to the MLO family.</text>
</comment>
<comment type="domain">
    <text evidence="8">The C-terminus contains a calmodulin-binding domain, which binds calmodulin in a calcium-dependent fashion.</text>
</comment>
<feature type="transmembrane region" description="Helical" evidence="10">
    <location>
        <begin position="343"/>
        <end position="367"/>
    </location>
</feature>
<evidence type="ECO:0000256" key="10">
    <source>
        <dbReference type="SAM" id="Phobius"/>
    </source>
</evidence>
<evidence type="ECO:0000256" key="8">
    <source>
        <dbReference type="RuleBase" id="RU280816"/>
    </source>
</evidence>
<dbReference type="GO" id="GO:0016020">
    <property type="term" value="C:membrane"/>
    <property type="evidence" value="ECO:0007669"/>
    <property type="project" value="UniProtKB-SubCell"/>
</dbReference>
<dbReference type="GO" id="GO:0005516">
    <property type="term" value="F:calmodulin binding"/>
    <property type="evidence" value="ECO:0007669"/>
    <property type="project" value="UniProtKB-KW"/>
</dbReference>
<keyword evidence="5 8" id="KW-1133">Transmembrane helix</keyword>
<feature type="transmembrane region" description="Helical" evidence="10">
    <location>
        <begin position="63"/>
        <end position="81"/>
    </location>
</feature>
<evidence type="ECO:0000256" key="1">
    <source>
        <dbReference type="ARBA" id="ARBA00004141"/>
    </source>
</evidence>
<keyword evidence="6 8" id="KW-0472">Membrane</keyword>
<feature type="compositionally biased region" description="Polar residues" evidence="9">
    <location>
        <begin position="497"/>
        <end position="506"/>
    </location>
</feature>
<evidence type="ECO:0000256" key="7">
    <source>
        <dbReference type="ARBA" id="ARBA00023265"/>
    </source>
</evidence>
<dbReference type="InterPro" id="IPR004326">
    <property type="entry name" value="Mlo"/>
</dbReference>
<evidence type="ECO:0000256" key="3">
    <source>
        <dbReference type="ARBA" id="ARBA00022692"/>
    </source>
</evidence>
<protein>
    <recommendedName>
        <fullName evidence="8">MLO-like protein</fullName>
    </recommendedName>
</protein>
<comment type="function">
    <text evidence="8">May be involved in modulation of pathogen defense and leaf cell death.</text>
</comment>
<accession>A0AB40CF32</accession>
<feature type="region of interest" description="Disordered" evidence="9">
    <location>
        <begin position="479"/>
        <end position="506"/>
    </location>
</feature>
<dbReference type="RefSeq" id="XP_039138566.1">
    <property type="nucleotide sequence ID" value="XM_039282632.1"/>
</dbReference>
<feature type="transmembrane region" description="Helical" evidence="10">
    <location>
        <begin position="382"/>
        <end position="407"/>
    </location>
</feature>
<evidence type="ECO:0000313" key="12">
    <source>
        <dbReference type="RefSeq" id="XP_039138566.1"/>
    </source>
</evidence>
<feature type="region of interest" description="Disordered" evidence="9">
    <location>
        <begin position="437"/>
        <end position="458"/>
    </location>
</feature>
<feature type="transmembrane region" description="Helical" evidence="10">
    <location>
        <begin position="287"/>
        <end position="309"/>
    </location>
</feature>
<feature type="transmembrane region" description="Helical" evidence="10">
    <location>
        <begin position="134"/>
        <end position="155"/>
    </location>
</feature>
<feature type="transmembrane region" description="Helical" evidence="10">
    <location>
        <begin position="261"/>
        <end position="281"/>
    </location>
</feature>
<comment type="subcellular location">
    <subcellularLocation>
        <location evidence="1 8">Membrane</location>
        <topology evidence="1 8">Multi-pass membrane protein</topology>
    </subcellularLocation>
</comment>
<reference evidence="12" key="1">
    <citation type="submission" date="2025-08" db="UniProtKB">
        <authorList>
            <consortium name="RefSeq"/>
        </authorList>
    </citation>
    <scope>IDENTIFICATION</scope>
</reference>
<dbReference type="PANTHER" id="PTHR31942:SF128">
    <property type="entry name" value="MLO-LIKE PROTEIN"/>
    <property type="match status" value="1"/>
</dbReference>
<feature type="transmembrane region" description="Helical" evidence="10">
    <location>
        <begin position="18"/>
        <end position="42"/>
    </location>
</feature>
<organism evidence="11 12">
    <name type="scientific">Dioscorea cayennensis subsp. rotundata</name>
    <name type="common">White Guinea yam</name>
    <name type="synonym">Dioscorea rotundata</name>
    <dbReference type="NCBI Taxonomy" id="55577"/>
    <lineage>
        <taxon>Eukaryota</taxon>
        <taxon>Viridiplantae</taxon>
        <taxon>Streptophyta</taxon>
        <taxon>Embryophyta</taxon>
        <taxon>Tracheophyta</taxon>
        <taxon>Spermatophyta</taxon>
        <taxon>Magnoliopsida</taxon>
        <taxon>Liliopsida</taxon>
        <taxon>Dioscoreales</taxon>
        <taxon>Dioscoreaceae</taxon>
        <taxon>Dioscorea</taxon>
    </lineage>
</organism>
<dbReference type="Pfam" id="PF03094">
    <property type="entry name" value="Mlo"/>
    <property type="match status" value="1"/>
</dbReference>
<dbReference type="AlphaFoldDB" id="A0AB40CF32"/>
<dbReference type="GO" id="GO:0006952">
    <property type="term" value="P:defense response"/>
    <property type="evidence" value="ECO:0007669"/>
    <property type="project" value="UniProtKB-KW"/>
</dbReference>
<keyword evidence="8" id="KW-0112">Calmodulin-binding</keyword>
<keyword evidence="11" id="KW-1185">Reference proteome</keyword>
<feature type="compositionally biased region" description="Polar residues" evidence="9">
    <location>
        <begin position="444"/>
        <end position="456"/>
    </location>
</feature>
<keyword evidence="4 8" id="KW-0611">Plant defense</keyword>
<dbReference type="Proteomes" id="UP001515500">
    <property type="component" value="Chromosome 14"/>
</dbReference>
<keyword evidence="3 8" id="KW-0812">Transmembrane</keyword>
<evidence type="ECO:0000256" key="6">
    <source>
        <dbReference type="ARBA" id="ARBA00023136"/>
    </source>
</evidence>
<evidence type="ECO:0000256" key="2">
    <source>
        <dbReference type="ARBA" id="ARBA00006574"/>
    </source>
</evidence>
<sequence>MAGGGGEGSRSLEETSTWAVALVCFVLLVISIIIEHSLHLLAKLLTKHHKRALVEALEKVKSELMLMGFISLLLTVGQGPISKICVPKSVGNSWHPCNKEEENNITDFDEDALSDKCASKNQVPLISSEGIHQLHIFIFVLAVTHVLYSITTMALGGLKMRRWKNWEEETTTAEYRFAHDPDRFRLARDTSFGRRHLSYWSTSPVLIWIACFFRQFLRSISKVDYFTLRHGFIMAHLAPHSTTKFNFQNYIKRSLENDFKAVVGVSPIIWFSAVVFLLFNTHGWNSYLWMPFIPLVIILLIGTKLQVIITRMALQIMDRGDVVKGVPVVHPKDDLFWFNRPTLILFLIQFVLFQNAFQIAFLAWSLYEFGYPSCFHKNVQDMIIRITMGILIQVLCSYVTLPLYALVTQMGSNMKPAIFNEKIAGALRKWHHTAKKRLKESRKSGSNTPLSTSRSATPVHGFSPVHLLRYYRSELDSAQTSPTKRYNADDEHFDLESSPSTSNQNTLGSEAQHLRLTLQQIIERAESVDTTTHWQSTDDIHIEMRSNEIRDFSFEKRLEQ</sequence>
<dbReference type="PANTHER" id="PTHR31942">
    <property type="entry name" value="MLO-LIKE PROTEIN 1"/>
    <property type="match status" value="1"/>
</dbReference>